<sequence length="46" mass="4963">MTGRYALTPRPTRCRRQAPEASIVIAGGLNAKEAKPFGFASSHLMC</sequence>
<dbReference type="KEGG" id="dvu:DVU_2221"/>
<dbReference type="Proteomes" id="UP000002194">
    <property type="component" value="Chromosome"/>
</dbReference>
<dbReference type="STRING" id="882.DVU_2221"/>
<dbReference type="HOGENOM" id="CLU_3182939_0_0_7"/>
<evidence type="ECO:0000313" key="1">
    <source>
        <dbReference type="EMBL" id="AAS96694.1"/>
    </source>
</evidence>
<gene>
    <name evidence="1" type="ordered locus">DVU_2221</name>
</gene>
<dbReference type="EnsemblBacteria" id="AAS96694">
    <property type="protein sequence ID" value="AAS96694"/>
    <property type="gene ID" value="DVU_2221"/>
</dbReference>
<reference evidence="1 2" key="1">
    <citation type="journal article" date="2004" name="Nat. Biotechnol.">
        <title>The genome sequence of the anaerobic, sulfate-reducing bacterium Desulfovibrio vulgaris Hildenborough.</title>
        <authorList>
            <person name="Heidelberg J.F."/>
            <person name="Seshadri R."/>
            <person name="Haveman S.A."/>
            <person name="Hemme C.L."/>
            <person name="Paulsen I.T."/>
            <person name="Kolonay J.F."/>
            <person name="Eisen J.A."/>
            <person name="Ward N."/>
            <person name="Methe B."/>
            <person name="Brinkac L.M."/>
            <person name="Daugherty S.C."/>
            <person name="Deboy R.T."/>
            <person name="Dodson R.J."/>
            <person name="Durkin A.S."/>
            <person name="Madupu R."/>
            <person name="Nelson W.C."/>
            <person name="Sullivan S.A."/>
            <person name="Fouts D."/>
            <person name="Haft D.H."/>
            <person name="Selengut J."/>
            <person name="Peterson J.D."/>
            <person name="Davidsen T.M."/>
            <person name="Zafar N."/>
            <person name="Zhou L."/>
            <person name="Radune D."/>
            <person name="Dimitrov G."/>
            <person name="Hance M."/>
            <person name="Tran K."/>
            <person name="Khouri H."/>
            <person name="Gill J."/>
            <person name="Utterback T.R."/>
            <person name="Feldblyum T.V."/>
            <person name="Wall J.D."/>
            <person name="Voordouw G."/>
            <person name="Fraser C.M."/>
        </authorList>
    </citation>
    <scope>NUCLEOTIDE SEQUENCE [LARGE SCALE GENOMIC DNA]</scope>
    <source>
        <strain evidence="2">ATCC 29579 / DSM 644 / NCIMB 8303 / VKM B-1760 / Hildenborough</strain>
    </source>
</reference>
<dbReference type="AlphaFoldDB" id="Q729X6"/>
<keyword evidence="2" id="KW-1185">Reference proteome</keyword>
<dbReference type="PaxDb" id="882-DVU_2221"/>
<evidence type="ECO:0000313" key="2">
    <source>
        <dbReference type="Proteomes" id="UP000002194"/>
    </source>
</evidence>
<name>Q729X6_NITV2</name>
<protein>
    <submittedName>
        <fullName evidence="1">Uncharacterized protein</fullName>
    </submittedName>
</protein>
<dbReference type="EMBL" id="AE017285">
    <property type="protein sequence ID" value="AAS96694.1"/>
    <property type="molecule type" value="Genomic_DNA"/>
</dbReference>
<organism evidence="1 2">
    <name type="scientific">Nitratidesulfovibrio vulgaris (strain ATCC 29579 / DSM 644 / CCUG 34227 / NCIMB 8303 / VKM B-1760 / Hildenborough)</name>
    <name type="common">Desulfovibrio vulgaris</name>
    <dbReference type="NCBI Taxonomy" id="882"/>
    <lineage>
        <taxon>Bacteria</taxon>
        <taxon>Pseudomonadati</taxon>
        <taxon>Thermodesulfobacteriota</taxon>
        <taxon>Desulfovibrionia</taxon>
        <taxon>Desulfovibrionales</taxon>
        <taxon>Desulfovibrionaceae</taxon>
        <taxon>Nitratidesulfovibrio</taxon>
    </lineage>
</organism>
<accession>Q729X6</accession>
<proteinExistence type="predicted"/>